<dbReference type="SUPFAM" id="SSF55073">
    <property type="entry name" value="Nucleotide cyclase"/>
    <property type="match status" value="1"/>
</dbReference>
<reference evidence="6 7" key="1">
    <citation type="submission" date="2016-07" db="EMBL/GenBank/DDBJ databases">
        <title>Characterization of isolates of Eisenbergiella tayi derived from blood cultures, using whole genome sequencing.</title>
        <authorList>
            <person name="Burdz T."/>
            <person name="Wiebe D."/>
            <person name="Huynh C."/>
            <person name="Bernard K."/>
        </authorList>
    </citation>
    <scope>NUCLEOTIDE SEQUENCE [LARGE SCALE GENOMIC DNA]</scope>
    <source>
        <strain evidence="6 7">NML 110608</strain>
    </source>
</reference>
<dbReference type="PROSITE" id="PS01124">
    <property type="entry name" value="HTH_ARAC_FAMILY_2"/>
    <property type="match status" value="1"/>
</dbReference>
<gene>
    <name evidence="6" type="primary">tetD_10</name>
    <name evidence="6" type="ORF">BEI61_05617</name>
</gene>
<dbReference type="Gene3D" id="1.10.10.60">
    <property type="entry name" value="Homeodomain-like"/>
    <property type="match status" value="2"/>
</dbReference>
<dbReference type="SUPFAM" id="SSF46689">
    <property type="entry name" value="Homeodomain-like"/>
    <property type="match status" value="1"/>
</dbReference>
<evidence type="ECO:0000313" key="6">
    <source>
        <dbReference type="EMBL" id="ODM02455.1"/>
    </source>
</evidence>
<dbReference type="PROSITE" id="PS50887">
    <property type="entry name" value="GGDEF"/>
    <property type="match status" value="1"/>
</dbReference>
<dbReference type="Pfam" id="PF12833">
    <property type="entry name" value="HTH_18"/>
    <property type="match status" value="1"/>
</dbReference>
<name>A0A1E3A115_9FIRM</name>
<dbReference type="PANTHER" id="PTHR47504">
    <property type="entry name" value="RIGHT ORIGIN-BINDING PROTEIN"/>
    <property type="match status" value="1"/>
</dbReference>
<dbReference type="RefSeq" id="WP_069154977.1">
    <property type="nucleotide sequence ID" value="NZ_MCGH01000004.1"/>
</dbReference>
<dbReference type="GO" id="GO:0003700">
    <property type="term" value="F:DNA-binding transcription factor activity"/>
    <property type="evidence" value="ECO:0007669"/>
    <property type="project" value="InterPro"/>
</dbReference>
<sequence>MNNMELLADALSYIELNLCETITAESVARNCFCSKSGLEKLFRNVYHYGVKEYVIKRRITKAARELVRYPEATVLDIALRYSYQSHEAFTRAFQQVWGCSPSVFRKEKRFTDIFPRLLQPFEKGDAYMKQRKPVDISELYDLFLERKDCYFICCDIKGLVPINEISYKTGDLAILETVRRMEKCAGDEDIIFRIGGDEFVLLTASRDIAYVQELAEGIGRMNGEMICFEGQEIPLALHTGITKFEGRHLKYDELFVWLHQAILDNK</sequence>
<keyword evidence="2" id="KW-0238">DNA-binding</keyword>
<keyword evidence="3" id="KW-0804">Transcription</keyword>
<feature type="domain" description="GGDEF" evidence="5">
    <location>
        <begin position="147"/>
        <end position="266"/>
    </location>
</feature>
<dbReference type="PANTHER" id="PTHR47504:SF5">
    <property type="entry name" value="RIGHT ORIGIN-BINDING PROTEIN"/>
    <property type="match status" value="1"/>
</dbReference>
<evidence type="ECO:0000256" key="1">
    <source>
        <dbReference type="ARBA" id="ARBA00023015"/>
    </source>
</evidence>
<dbReference type="InterPro" id="IPR029787">
    <property type="entry name" value="Nucleotide_cyclase"/>
</dbReference>
<dbReference type="InterPro" id="IPR043128">
    <property type="entry name" value="Rev_trsase/Diguanyl_cyclase"/>
</dbReference>
<keyword evidence="1" id="KW-0805">Transcription regulation</keyword>
<evidence type="ECO:0000259" key="4">
    <source>
        <dbReference type="PROSITE" id="PS01124"/>
    </source>
</evidence>
<dbReference type="GO" id="GO:0043565">
    <property type="term" value="F:sequence-specific DNA binding"/>
    <property type="evidence" value="ECO:0007669"/>
    <property type="project" value="InterPro"/>
</dbReference>
<dbReference type="InterPro" id="IPR000160">
    <property type="entry name" value="GGDEF_dom"/>
</dbReference>
<dbReference type="Proteomes" id="UP000094067">
    <property type="component" value="Unassembled WGS sequence"/>
</dbReference>
<evidence type="ECO:0000256" key="2">
    <source>
        <dbReference type="ARBA" id="ARBA00023125"/>
    </source>
</evidence>
<dbReference type="EMBL" id="MCGH01000004">
    <property type="protein sequence ID" value="ODM02455.1"/>
    <property type="molecule type" value="Genomic_DNA"/>
</dbReference>
<dbReference type="InterPro" id="IPR009057">
    <property type="entry name" value="Homeodomain-like_sf"/>
</dbReference>
<feature type="domain" description="HTH araC/xylS-type" evidence="4">
    <location>
        <begin position="8"/>
        <end position="107"/>
    </location>
</feature>
<dbReference type="InterPro" id="IPR018060">
    <property type="entry name" value="HTH_AraC"/>
</dbReference>
<dbReference type="AlphaFoldDB" id="A0A1E3A115"/>
<accession>A0A1E3A115</accession>
<evidence type="ECO:0000256" key="3">
    <source>
        <dbReference type="ARBA" id="ARBA00023163"/>
    </source>
</evidence>
<evidence type="ECO:0000259" key="5">
    <source>
        <dbReference type="PROSITE" id="PS50887"/>
    </source>
</evidence>
<comment type="caution">
    <text evidence="6">The sequence shown here is derived from an EMBL/GenBank/DDBJ whole genome shotgun (WGS) entry which is preliminary data.</text>
</comment>
<dbReference type="Pfam" id="PF00990">
    <property type="entry name" value="GGDEF"/>
    <property type="match status" value="1"/>
</dbReference>
<evidence type="ECO:0000313" key="7">
    <source>
        <dbReference type="Proteomes" id="UP000094067"/>
    </source>
</evidence>
<dbReference type="InterPro" id="IPR050959">
    <property type="entry name" value="MarA-like"/>
</dbReference>
<organism evidence="6 7">
    <name type="scientific">Eisenbergiella tayi</name>
    <dbReference type="NCBI Taxonomy" id="1432052"/>
    <lineage>
        <taxon>Bacteria</taxon>
        <taxon>Bacillati</taxon>
        <taxon>Bacillota</taxon>
        <taxon>Clostridia</taxon>
        <taxon>Lachnospirales</taxon>
        <taxon>Lachnospiraceae</taxon>
        <taxon>Eisenbergiella</taxon>
    </lineage>
</organism>
<proteinExistence type="predicted"/>
<dbReference type="SMART" id="SM00342">
    <property type="entry name" value="HTH_ARAC"/>
    <property type="match status" value="1"/>
</dbReference>
<dbReference type="Gene3D" id="3.30.70.270">
    <property type="match status" value="1"/>
</dbReference>
<protein>
    <submittedName>
        <fullName evidence="6">Transposon Tn10 TetD protein</fullName>
    </submittedName>
</protein>